<comment type="caution">
    <text evidence="1">The sequence shown here is derived from an EMBL/GenBank/DDBJ whole genome shotgun (WGS) entry which is preliminary data.</text>
</comment>
<dbReference type="Proteomes" id="UP000637980">
    <property type="component" value="Unassembled WGS sequence"/>
</dbReference>
<reference evidence="2" key="1">
    <citation type="journal article" date="2019" name="Int. J. Syst. Evol. Microbiol.">
        <title>The Global Catalogue of Microorganisms (GCM) 10K type strain sequencing project: providing services to taxonomists for standard genome sequencing and annotation.</title>
        <authorList>
            <consortium name="The Broad Institute Genomics Platform"/>
            <consortium name="The Broad Institute Genome Sequencing Center for Infectious Disease"/>
            <person name="Wu L."/>
            <person name="Ma J."/>
        </authorList>
    </citation>
    <scope>NUCLEOTIDE SEQUENCE [LARGE SCALE GENOMIC DNA]</scope>
    <source>
        <strain evidence="2">KCTC 12861</strain>
    </source>
</reference>
<evidence type="ECO:0000313" key="2">
    <source>
        <dbReference type="Proteomes" id="UP000637980"/>
    </source>
</evidence>
<organism evidence="1 2">
    <name type="scientific">Pseudovibrio japonicus</name>
    <dbReference type="NCBI Taxonomy" id="366534"/>
    <lineage>
        <taxon>Bacteria</taxon>
        <taxon>Pseudomonadati</taxon>
        <taxon>Pseudomonadota</taxon>
        <taxon>Alphaproteobacteria</taxon>
        <taxon>Hyphomicrobiales</taxon>
        <taxon>Stappiaceae</taxon>
        <taxon>Pseudovibrio</taxon>
    </lineage>
</organism>
<evidence type="ECO:0000313" key="1">
    <source>
        <dbReference type="EMBL" id="GHB47815.1"/>
    </source>
</evidence>
<gene>
    <name evidence="1" type="ORF">GCM10007094_41400</name>
</gene>
<name>A0ABQ3ESG8_9HYPH</name>
<proteinExistence type="predicted"/>
<dbReference type="EMBL" id="BMXE01000010">
    <property type="protein sequence ID" value="GHB47815.1"/>
    <property type="molecule type" value="Genomic_DNA"/>
</dbReference>
<sequence>MKLRSNRLILIEAKINGINLNKNTYILDTYRSCGISTKMYTPKEAAITANKIE</sequence>
<protein>
    <submittedName>
        <fullName evidence="1">Uncharacterized protein</fullName>
    </submittedName>
</protein>
<accession>A0ABQ3ESG8</accession>
<keyword evidence="2" id="KW-1185">Reference proteome</keyword>